<gene>
    <name evidence="11" type="ORF">PF001_g6304</name>
    <name evidence="10" type="ORF">PF002_g8499</name>
    <name evidence="9" type="ORF">PF004_g6699</name>
    <name evidence="8" type="ORF">PF005_g7316</name>
    <name evidence="7" type="ORF">PF006_g6619</name>
    <name evidence="5" type="ORF">PF007_g7923</name>
    <name evidence="12" type="ORF">PF008_g6772</name>
    <name evidence="3" type="ORF">PF009_g8448</name>
    <name evidence="6" type="ORF">PF010_g6758</name>
    <name evidence="4" type="ORF">PF011_g6483</name>
</gene>
<evidence type="ECO:0000313" key="17">
    <source>
        <dbReference type="Proteomes" id="UP000440732"/>
    </source>
</evidence>
<feature type="compositionally biased region" description="Low complexity" evidence="2">
    <location>
        <begin position="191"/>
        <end position="203"/>
    </location>
</feature>
<dbReference type="EMBL" id="QXFZ01000322">
    <property type="protein sequence ID" value="KAE9121150.1"/>
    <property type="molecule type" value="Genomic_DNA"/>
</dbReference>
<dbReference type="EMBL" id="QXGD01000334">
    <property type="protein sequence ID" value="KAE9242947.1"/>
    <property type="molecule type" value="Genomic_DNA"/>
</dbReference>
<dbReference type="Proteomes" id="UP000488956">
    <property type="component" value="Unassembled WGS sequence"/>
</dbReference>
<evidence type="ECO:0000313" key="7">
    <source>
        <dbReference type="EMBL" id="KAE9148850.1"/>
    </source>
</evidence>
<evidence type="ECO:0000313" key="18">
    <source>
        <dbReference type="Proteomes" id="UP000441208"/>
    </source>
</evidence>
<evidence type="ECO:0000313" key="22">
    <source>
        <dbReference type="Proteomes" id="UP000488956"/>
    </source>
</evidence>
<feature type="compositionally biased region" description="Basic and acidic residues" evidence="2">
    <location>
        <begin position="132"/>
        <end position="142"/>
    </location>
</feature>
<feature type="coiled-coil region" evidence="1">
    <location>
        <begin position="28"/>
        <end position="62"/>
    </location>
</feature>
<evidence type="ECO:0000313" key="10">
    <source>
        <dbReference type="EMBL" id="KAE9242947.1"/>
    </source>
</evidence>
<evidence type="ECO:0000313" key="6">
    <source>
        <dbReference type="EMBL" id="KAE9122395.1"/>
    </source>
</evidence>
<reference evidence="13 14" key="1">
    <citation type="submission" date="2018-08" db="EMBL/GenBank/DDBJ databases">
        <title>Genomic investigation of the strawberry pathogen Phytophthora fragariae indicates pathogenicity is determined by transcriptional variation in three key races.</title>
        <authorList>
            <person name="Adams T.M."/>
            <person name="Armitage A.D."/>
            <person name="Sobczyk M.K."/>
            <person name="Bates H.J."/>
            <person name="Dunwell J.M."/>
            <person name="Nellist C.F."/>
            <person name="Harrison R.J."/>
        </authorList>
    </citation>
    <scope>NUCLEOTIDE SEQUENCE [LARGE SCALE GENOMIC DNA]</scope>
    <source>
        <strain evidence="11 15">A4</strain>
        <strain evidence="10 16">BC-1</strain>
        <strain evidence="9 20">BC-23</strain>
        <strain evidence="8 14">NOV-27</strain>
        <strain evidence="7 17">NOV-5</strain>
        <strain evidence="5 18">NOV-71</strain>
        <strain evidence="12 21">NOV-77</strain>
        <strain evidence="3 13">NOV-9</strain>
        <strain evidence="6 22">ONT-3</strain>
        <strain evidence="4 19">SCRP245</strain>
    </source>
</reference>
<evidence type="ECO:0000313" key="3">
    <source>
        <dbReference type="EMBL" id="KAE8941774.1"/>
    </source>
</evidence>
<dbReference type="EMBL" id="QXGB01000290">
    <property type="protein sequence ID" value="KAE9220900.1"/>
    <property type="molecule type" value="Genomic_DNA"/>
</dbReference>
<feature type="compositionally biased region" description="Acidic residues" evidence="2">
    <location>
        <begin position="214"/>
        <end position="224"/>
    </location>
</feature>
<dbReference type="EMBL" id="QXGA01000269">
    <property type="protein sequence ID" value="KAE9148850.1"/>
    <property type="molecule type" value="Genomic_DNA"/>
</dbReference>
<dbReference type="Proteomes" id="UP000437068">
    <property type="component" value="Unassembled WGS sequence"/>
</dbReference>
<evidence type="ECO:0000313" key="12">
    <source>
        <dbReference type="EMBL" id="KAE9349699.1"/>
    </source>
</evidence>
<dbReference type="EMBL" id="QXGF01000341">
    <property type="protein sequence ID" value="KAE8941774.1"/>
    <property type="molecule type" value="Genomic_DNA"/>
</dbReference>
<evidence type="ECO:0000313" key="8">
    <source>
        <dbReference type="EMBL" id="KAE9220900.1"/>
    </source>
</evidence>
<sequence length="232" mass="26202">MERKDRKRRAVEVSMLSEFVSPTITNLVSTLQESDAELKKEISALRDEIGSVKKQLKDKCEECDKVQQQVTFLHPDAVIDRARMKLWHHGDLMLFRDVIDSRARVNGEGRSLFFCESAPKKAGSKPPISNSKTDELTPKAESEEATIPAPPPSEPILNTSEADTAAEEKENDYISVPVPADNEDEAKLTPEQEPMTTEQEITTFEQKSMPSEKEFDDSEQELVETELMYRDG</sequence>
<evidence type="ECO:0000313" key="4">
    <source>
        <dbReference type="EMBL" id="KAE9017944.1"/>
    </source>
</evidence>
<evidence type="ECO:0000313" key="13">
    <source>
        <dbReference type="Proteomes" id="UP000429523"/>
    </source>
</evidence>
<feature type="region of interest" description="Disordered" evidence="2">
    <location>
        <begin position="118"/>
        <end position="232"/>
    </location>
</feature>
<keyword evidence="1" id="KW-0175">Coiled coil</keyword>
<dbReference type="EMBL" id="QXGC01000274">
    <property type="protein sequence ID" value="KAE9242214.1"/>
    <property type="molecule type" value="Genomic_DNA"/>
</dbReference>
<dbReference type="AlphaFoldDB" id="A0A6A4EGE1"/>
<name>A0A6A4EGE1_9STRA</name>
<accession>A0A6A4EGE1</accession>
<dbReference type="Proteomes" id="UP000433483">
    <property type="component" value="Unassembled WGS sequence"/>
</dbReference>
<dbReference type="OrthoDB" id="103413at2759"/>
<dbReference type="Proteomes" id="UP000440732">
    <property type="component" value="Unassembled WGS sequence"/>
</dbReference>
<dbReference type="Proteomes" id="UP000440367">
    <property type="component" value="Unassembled WGS sequence"/>
</dbReference>
<comment type="caution">
    <text evidence="11">The sequence shown here is derived from an EMBL/GenBank/DDBJ whole genome shotgun (WGS) entry which is preliminary data.</text>
</comment>
<protein>
    <submittedName>
        <fullName evidence="11">Uncharacterized protein</fullName>
    </submittedName>
</protein>
<evidence type="ECO:0000313" key="9">
    <source>
        <dbReference type="EMBL" id="KAE9242214.1"/>
    </source>
</evidence>
<evidence type="ECO:0000256" key="1">
    <source>
        <dbReference type="SAM" id="Coils"/>
    </source>
</evidence>
<dbReference type="EMBL" id="QXFY01000273">
    <property type="protein sequence ID" value="KAE9349699.1"/>
    <property type="molecule type" value="Genomic_DNA"/>
</dbReference>
<evidence type="ECO:0000313" key="5">
    <source>
        <dbReference type="EMBL" id="KAE9121150.1"/>
    </source>
</evidence>
<evidence type="ECO:0000313" key="15">
    <source>
        <dbReference type="Proteomes" id="UP000437068"/>
    </source>
</evidence>
<proteinExistence type="predicted"/>
<dbReference type="Proteomes" id="UP000441208">
    <property type="component" value="Unassembled WGS sequence"/>
</dbReference>
<evidence type="ECO:0000313" key="21">
    <source>
        <dbReference type="Proteomes" id="UP000486351"/>
    </source>
</evidence>
<dbReference type="EMBL" id="QXFW01000274">
    <property type="protein sequence ID" value="KAE9017944.1"/>
    <property type="molecule type" value="Genomic_DNA"/>
</dbReference>
<dbReference type="Proteomes" id="UP000486351">
    <property type="component" value="Unassembled WGS sequence"/>
</dbReference>
<evidence type="ECO:0000313" key="19">
    <source>
        <dbReference type="Proteomes" id="UP000460718"/>
    </source>
</evidence>
<evidence type="ECO:0000313" key="11">
    <source>
        <dbReference type="EMBL" id="KAE9318578.1"/>
    </source>
</evidence>
<dbReference type="Proteomes" id="UP000429523">
    <property type="component" value="Unassembled WGS sequence"/>
</dbReference>
<evidence type="ECO:0000313" key="20">
    <source>
        <dbReference type="Proteomes" id="UP000476176"/>
    </source>
</evidence>
<dbReference type="EMBL" id="QXFX01000276">
    <property type="protein sequence ID" value="KAE9122395.1"/>
    <property type="molecule type" value="Genomic_DNA"/>
</dbReference>
<organism evidence="11 15">
    <name type="scientific">Phytophthora fragariae</name>
    <dbReference type="NCBI Taxonomy" id="53985"/>
    <lineage>
        <taxon>Eukaryota</taxon>
        <taxon>Sar</taxon>
        <taxon>Stramenopiles</taxon>
        <taxon>Oomycota</taxon>
        <taxon>Peronosporomycetes</taxon>
        <taxon>Peronosporales</taxon>
        <taxon>Peronosporaceae</taxon>
        <taxon>Phytophthora</taxon>
    </lineage>
</organism>
<evidence type="ECO:0000313" key="16">
    <source>
        <dbReference type="Proteomes" id="UP000440367"/>
    </source>
</evidence>
<dbReference type="Proteomes" id="UP000476176">
    <property type="component" value="Unassembled WGS sequence"/>
</dbReference>
<dbReference type="EMBL" id="QXGE01000250">
    <property type="protein sequence ID" value="KAE9318578.1"/>
    <property type="molecule type" value="Genomic_DNA"/>
</dbReference>
<evidence type="ECO:0000313" key="14">
    <source>
        <dbReference type="Proteomes" id="UP000433483"/>
    </source>
</evidence>
<evidence type="ECO:0000256" key="2">
    <source>
        <dbReference type="SAM" id="MobiDB-lite"/>
    </source>
</evidence>
<dbReference type="Proteomes" id="UP000460718">
    <property type="component" value="Unassembled WGS sequence"/>
</dbReference>
<keyword evidence="14" id="KW-1185">Reference proteome</keyword>